<dbReference type="Proteomes" id="UP000078550">
    <property type="component" value="Unassembled WGS sequence"/>
</dbReference>
<sequence length="89" mass="10025">MTITRNGVLCFKASRKGTLTANAPTLRYHYRLLKKSTDAGTKYTNVRIYMHEHINNGEEIDIDVGCEQLMGYILLNGHSSVLMGSATYR</sequence>
<evidence type="ECO:0000313" key="2">
    <source>
        <dbReference type="EMBL" id="SBT34816.1"/>
    </source>
</evidence>
<proteinExistence type="predicted"/>
<protein>
    <submittedName>
        <fullName evidence="1">Uncharacterized protein</fullName>
    </submittedName>
</protein>
<reference evidence="1" key="2">
    <citation type="submission" date="2016-05" db="EMBL/GenBank/DDBJ databases">
        <authorList>
            <person name="Lavstsen T."/>
            <person name="Jespersen J.S."/>
        </authorList>
    </citation>
    <scope>NUCLEOTIDE SEQUENCE [LARGE SCALE GENOMIC DNA]</scope>
</reference>
<dbReference type="Proteomes" id="UP000078555">
    <property type="component" value="Unassembled WGS sequence"/>
</dbReference>
<evidence type="ECO:0000313" key="4">
    <source>
        <dbReference type="Proteomes" id="UP000078555"/>
    </source>
</evidence>
<accession>A0A1A8YRU5</accession>
<dbReference type="EMBL" id="FLRE01000085">
    <property type="protein sequence ID" value="SBT34816.1"/>
    <property type="molecule type" value="Genomic_DNA"/>
</dbReference>
<evidence type="ECO:0000313" key="3">
    <source>
        <dbReference type="Proteomes" id="UP000078550"/>
    </source>
</evidence>
<dbReference type="EMBL" id="FLRD01000070">
    <property type="protein sequence ID" value="SBT34363.1"/>
    <property type="molecule type" value="Genomic_DNA"/>
</dbReference>
<organism evidence="1 4">
    <name type="scientific">Plasmodium ovale wallikeri</name>
    <dbReference type="NCBI Taxonomy" id="864142"/>
    <lineage>
        <taxon>Eukaryota</taxon>
        <taxon>Sar</taxon>
        <taxon>Alveolata</taxon>
        <taxon>Apicomplexa</taxon>
        <taxon>Aconoidasida</taxon>
        <taxon>Haemosporida</taxon>
        <taxon>Plasmodiidae</taxon>
        <taxon>Plasmodium</taxon>
        <taxon>Plasmodium (Plasmodium)</taxon>
    </lineage>
</organism>
<dbReference type="AlphaFoldDB" id="A0A1A8YRU5"/>
<keyword evidence="4" id="KW-1185">Reference proteome</keyword>
<gene>
    <name evidence="1" type="ORF">POVWA1_021940</name>
    <name evidence="2" type="ORF">POVWA2_021810</name>
</gene>
<reference evidence="3 4" key="1">
    <citation type="submission" date="2016-05" db="EMBL/GenBank/DDBJ databases">
        <authorList>
            <person name="Naeem Raeece"/>
        </authorList>
    </citation>
    <scope>NUCLEOTIDE SEQUENCE [LARGE SCALE GENOMIC DNA]</scope>
</reference>
<evidence type="ECO:0000313" key="1">
    <source>
        <dbReference type="EMBL" id="SBT34363.1"/>
    </source>
</evidence>
<name>A0A1A8YRU5_PLAOA</name>